<dbReference type="OrthoDB" id="9806583at2"/>
<dbReference type="RefSeq" id="WP_128501530.1">
    <property type="nucleotide sequence ID" value="NZ_CP035107.1"/>
</dbReference>
<dbReference type="EMBL" id="CP035107">
    <property type="protein sequence ID" value="QAR31080.1"/>
    <property type="molecule type" value="Genomic_DNA"/>
</dbReference>
<keyword evidence="10" id="KW-0456">Lyase</keyword>
<dbReference type="GO" id="GO:0009073">
    <property type="term" value="P:aromatic amino acid family biosynthetic process"/>
    <property type="evidence" value="ECO:0007669"/>
    <property type="project" value="InterPro"/>
</dbReference>
<feature type="domain" description="3-dehydroquinate synthase C-terminal" evidence="13">
    <location>
        <begin position="286"/>
        <end position="348"/>
    </location>
</feature>
<evidence type="ECO:0000256" key="1">
    <source>
        <dbReference type="ARBA" id="ARBA00001911"/>
    </source>
</evidence>
<dbReference type="AlphaFoldDB" id="A0A3R5YWF3"/>
<evidence type="ECO:0000256" key="10">
    <source>
        <dbReference type="ARBA" id="ARBA00023239"/>
    </source>
</evidence>
<dbReference type="Pfam" id="PF24621">
    <property type="entry name" value="DHQS_C"/>
    <property type="match status" value="2"/>
</dbReference>
<protein>
    <submittedName>
        <fullName evidence="14">3-dehydroquinate synthase</fullName>
    </submittedName>
</protein>
<keyword evidence="8" id="KW-0520">NAD</keyword>
<dbReference type="Gene3D" id="3.40.50.1970">
    <property type="match status" value="1"/>
</dbReference>
<organism evidence="14 15">
    <name type="scientific">Ornithobacterium rhinotracheale</name>
    <dbReference type="NCBI Taxonomy" id="28251"/>
    <lineage>
        <taxon>Bacteria</taxon>
        <taxon>Pseudomonadati</taxon>
        <taxon>Bacteroidota</taxon>
        <taxon>Flavobacteriia</taxon>
        <taxon>Flavobacteriales</taxon>
        <taxon>Weeksellaceae</taxon>
        <taxon>Ornithobacterium</taxon>
    </lineage>
</organism>
<comment type="cofactor">
    <cofactor evidence="1">
        <name>NAD(+)</name>
        <dbReference type="ChEBI" id="CHEBI:57540"/>
    </cofactor>
</comment>
<proteinExistence type="predicted"/>
<dbReference type="SUPFAM" id="SSF56796">
    <property type="entry name" value="Dehydroquinate synthase-like"/>
    <property type="match status" value="1"/>
</dbReference>
<comment type="cofactor">
    <cofactor evidence="2">
        <name>Co(2+)</name>
        <dbReference type="ChEBI" id="CHEBI:48828"/>
    </cofactor>
</comment>
<dbReference type="Gene3D" id="1.20.1090.10">
    <property type="entry name" value="Dehydroquinate synthase-like - alpha domain"/>
    <property type="match status" value="2"/>
</dbReference>
<dbReference type="GO" id="GO:0046872">
    <property type="term" value="F:metal ion binding"/>
    <property type="evidence" value="ECO:0007669"/>
    <property type="project" value="UniProtKB-KW"/>
</dbReference>
<dbReference type="InterPro" id="IPR030963">
    <property type="entry name" value="DHQ_synth_fam"/>
</dbReference>
<accession>A0A3R5YWF3</accession>
<evidence type="ECO:0000256" key="9">
    <source>
        <dbReference type="ARBA" id="ARBA00023141"/>
    </source>
</evidence>
<feature type="domain" description="3-dehydroquinate synthase N-terminal" evidence="12">
    <location>
        <begin position="56"/>
        <end position="167"/>
    </location>
</feature>
<evidence type="ECO:0000256" key="6">
    <source>
        <dbReference type="ARBA" id="ARBA00022741"/>
    </source>
</evidence>
<reference evidence="14 15" key="1">
    <citation type="submission" date="2019-01" db="EMBL/GenBank/DDBJ databases">
        <title>Whole Genome of Ornithobacterium rhinotracheale FARPER-174b.</title>
        <authorList>
            <person name="Tataje-Lavanda L.A."/>
            <person name="Montalvan A."/>
            <person name="Montesinos R."/>
            <person name="Zimic M."/>
            <person name="Fernandez-Sanchez M."/>
            <person name="Fernandez-Diaz M."/>
        </authorList>
    </citation>
    <scope>NUCLEOTIDE SEQUENCE [LARGE SCALE GENOMIC DNA]</scope>
    <source>
        <strain evidence="14 15">FARPER-174b</strain>
    </source>
</reference>
<sequence>MTQAPIYFDQGFEALDQLIAEKNYSKIMILVDENTHEKCLPLLLQNTENILNCEFIEIPAGEDTKQLFFVNQVLKSLKLSGLDRKSLLINLGGGVVTDFGGFVASIYNRGIDFVNIPTSLLAMVDASAGGKTGVDLCGIKNIVGTFSQPQMVIIETEFLKTLPPRELLSGFAEMLKHGLIQDENQWKTLSQITKLDAENIAPHIKNSINVKLNVVTQDPTEKGLRKILNAGHTLGHAIETYYLWLDKSVIAKGEAVGDKINHFITQSLESDDDFSQPILSEKEGEPSITHGEAVATGLMLEAHLAWQKGFISKEEFSEIFYRLTELYPYFELPSAEILEQIMLHDKKNEGGKINFVMLRRIGECTPDKVECSRNEIQNAIDFYTENFPK</sequence>
<dbReference type="Pfam" id="PF01761">
    <property type="entry name" value="DHQ_synthase"/>
    <property type="match status" value="1"/>
</dbReference>
<comment type="cofactor">
    <cofactor evidence="3">
        <name>Zn(2+)</name>
        <dbReference type="ChEBI" id="CHEBI:29105"/>
    </cofactor>
</comment>
<dbReference type="InterPro" id="IPR050071">
    <property type="entry name" value="Dehydroquinate_synthase"/>
</dbReference>
<name>A0A3R5YWF3_ORNRH</name>
<evidence type="ECO:0000259" key="12">
    <source>
        <dbReference type="Pfam" id="PF01761"/>
    </source>
</evidence>
<evidence type="ECO:0000256" key="5">
    <source>
        <dbReference type="ARBA" id="ARBA00022723"/>
    </source>
</evidence>
<keyword evidence="7" id="KW-0862">Zinc</keyword>
<evidence type="ECO:0000256" key="8">
    <source>
        <dbReference type="ARBA" id="ARBA00023027"/>
    </source>
</evidence>
<dbReference type="PANTHER" id="PTHR43622">
    <property type="entry name" value="3-DEHYDROQUINATE SYNTHASE"/>
    <property type="match status" value="1"/>
</dbReference>
<dbReference type="InterPro" id="IPR030960">
    <property type="entry name" value="DHQS/DOIS_N"/>
</dbReference>
<dbReference type="GO" id="GO:0000166">
    <property type="term" value="F:nucleotide binding"/>
    <property type="evidence" value="ECO:0007669"/>
    <property type="project" value="UniProtKB-KW"/>
</dbReference>
<evidence type="ECO:0000256" key="11">
    <source>
        <dbReference type="ARBA" id="ARBA00023285"/>
    </source>
</evidence>
<keyword evidence="5" id="KW-0479">Metal-binding</keyword>
<gene>
    <name evidence="14" type="ORF">EQP59_06915</name>
</gene>
<evidence type="ECO:0000256" key="7">
    <source>
        <dbReference type="ARBA" id="ARBA00022833"/>
    </source>
</evidence>
<dbReference type="PANTHER" id="PTHR43622:SF7">
    <property type="entry name" value="3-DEHYDROQUINATE SYNTHASE, CHLOROPLASTIC"/>
    <property type="match status" value="1"/>
</dbReference>
<dbReference type="InterPro" id="IPR056179">
    <property type="entry name" value="DHQS_C"/>
</dbReference>
<dbReference type="CDD" id="cd08195">
    <property type="entry name" value="DHQS"/>
    <property type="match status" value="1"/>
</dbReference>
<keyword evidence="6" id="KW-0547">Nucleotide-binding</keyword>
<evidence type="ECO:0000256" key="3">
    <source>
        <dbReference type="ARBA" id="ARBA00001947"/>
    </source>
</evidence>
<evidence type="ECO:0000259" key="13">
    <source>
        <dbReference type="Pfam" id="PF24621"/>
    </source>
</evidence>
<keyword evidence="11" id="KW-0170">Cobalt</keyword>
<dbReference type="Proteomes" id="UP000287701">
    <property type="component" value="Chromosome"/>
</dbReference>
<evidence type="ECO:0000313" key="14">
    <source>
        <dbReference type="EMBL" id="QAR31080.1"/>
    </source>
</evidence>
<feature type="domain" description="3-dehydroquinate synthase C-terminal" evidence="13">
    <location>
        <begin position="170"/>
        <end position="256"/>
    </location>
</feature>
<keyword evidence="4" id="KW-0028">Amino-acid biosynthesis</keyword>
<dbReference type="GO" id="GO:0003856">
    <property type="term" value="F:3-dehydroquinate synthase activity"/>
    <property type="evidence" value="ECO:0007669"/>
    <property type="project" value="TreeGrafter"/>
</dbReference>
<dbReference type="FunFam" id="3.40.50.1970:FF:000007">
    <property type="entry name" value="Pentafunctional AROM polypeptide"/>
    <property type="match status" value="1"/>
</dbReference>
<evidence type="ECO:0000256" key="2">
    <source>
        <dbReference type="ARBA" id="ARBA00001941"/>
    </source>
</evidence>
<evidence type="ECO:0000313" key="15">
    <source>
        <dbReference type="Proteomes" id="UP000287701"/>
    </source>
</evidence>
<dbReference type="PIRSF" id="PIRSF001455">
    <property type="entry name" value="DHQ_synth"/>
    <property type="match status" value="1"/>
</dbReference>
<keyword evidence="9" id="KW-0057">Aromatic amino acid biosynthesis</keyword>
<evidence type="ECO:0000256" key="4">
    <source>
        <dbReference type="ARBA" id="ARBA00022605"/>
    </source>
</evidence>